<reference evidence="1" key="1">
    <citation type="submission" date="2014-09" db="EMBL/GenBank/DDBJ databases">
        <authorList>
            <person name="Magalhaes I.L.F."/>
            <person name="Oliveira U."/>
            <person name="Santos F.R."/>
            <person name="Vidigal T.H.D.A."/>
            <person name="Brescovit A.D."/>
            <person name="Santos A.J."/>
        </authorList>
    </citation>
    <scope>NUCLEOTIDE SEQUENCE</scope>
    <source>
        <tissue evidence="1">Shoot tissue taken approximately 20 cm above the soil surface</tissue>
    </source>
</reference>
<proteinExistence type="predicted"/>
<name>A0A0A9EG96_ARUDO</name>
<organism evidence="1">
    <name type="scientific">Arundo donax</name>
    <name type="common">Giant reed</name>
    <name type="synonym">Donax arundinaceus</name>
    <dbReference type="NCBI Taxonomy" id="35708"/>
    <lineage>
        <taxon>Eukaryota</taxon>
        <taxon>Viridiplantae</taxon>
        <taxon>Streptophyta</taxon>
        <taxon>Embryophyta</taxon>
        <taxon>Tracheophyta</taxon>
        <taxon>Spermatophyta</taxon>
        <taxon>Magnoliopsida</taxon>
        <taxon>Liliopsida</taxon>
        <taxon>Poales</taxon>
        <taxon>Poaceae</taxon>
        <taxon>PACMAD clade</taxon>
        <taxon>Arundinoideae</taxon>
        <taxon>Arundineae</taxon>
        <taxon>Arundo</taxon>
    </lineage>
</organism>
<reference evidence="1" key="2">
    <citation type="journal article" date="2015" name="Data Brief">
        <title>Shoot transcriptome of the giant reed, Arundo donax.</title>
        <authorList>
            <person name="Barrero R.A."/>
            <person name="Guerrero F.D."/>
            <person name="Moolhuijzen P."/>
            <person name="Goolsby J.A."/>
            <person name="Tidwell J."/>
            <person name="Bellgard S.E."/>
            <person name="Bellgard M.I."/>
        </authorList>
    </citation>
    <scope>NUCLEOTIDE SEQUENCE</scope>
    <source>
        <tissue evidence="1">Shoot tissue taken approximately 20 cm above the soil surface</tissue>
    </source>
</reference>
<dbReference type="EMBL" id="GBRH01198116">
    <property type="protein sequence ID" value="JAD99779.1"/>
    <property type="molecule type" value="Transcribed_RNA"/>
</dbReference>
<dbReference type="AlphaFoldDB" id="A0A0A9EG96"/>
<evidence type="ECO:0000313" key="1">
    <source>
        <dbReference type="EMBL" id="JAD99779.1"/>
    </source>
</evidence>
<sequence>MCIVEKENCWLALMNNQVTYCFCKLILEEKKTTYLRCKHR</sequence>
<accession>A0A0A9EG96</accession>
<protein>
    <submittedName>
        <fullName evidence="1">Uncharacterized protein</fullName>
    </submittedName>
</protein>